<name>A0A2N9H3G5_FAGSY</name>
<feature type="transmembrane region" description="Helical" evidence="1">
    <location>
        <begin position="73"/>
        <end position="91"/>
    </location>
</feature>
<accession>A0A2N9H3G5</accession>
<keyword evidence="1" id="KW-0472">Membrane</keyword>
<organism evidence="2">
    <name type="scientific">Fagus sylvatica</name>
    <name type="common">Beechnut</name>
    <dbReference type="NCBI Taxonomy" id="28930"/>
    <lineage>
        <taxon>Eukaryota</taxon>
        <taxon>Viridiplantae</taxon>
        <taxon>Streptophyta</taxon>
        <taxon>Embryophyta</taxon>
        <taxon>Tracheophyta</taxon>
        <taxon>Spermatophyta</taxon>
        <taxon>Magnoliopsida</taxon>
        <taxon>eudicotyledons</taxon>
        <taxon>Gunneridae</taxon>
        <taxon>Pentapetalae</taxon>
        <taxon>rosids</taxon>
        <taxon>fabids</taxon>
        <taxon>Fagales</taxon>
        <taxon>Fagaceae</taxon>
        <taxon>Fagus</taxon>
    </lineage>
</organism>
<keyword evidence="1" id="KW-0812">Transmembrane</keyword>
<dbReference type="EMBL" id="OIVN01002780">
    <property type="protein sequence ID" value="SPD06415.1"/>
    <property type="molecule type" value="Genomic_DNA"/>
</dbReference>
<evidence type="ECO:0000256" key="1">
    <source>
        <dbReference type="SAM" id="Phobius"/>
    </source>
</evidence>
<sequence>MRKTTNEEFLRRRSTAASLQNSTHWGVLAPADPTMSKLLREKLEDDLADFSLTDLCLLRIWGSDSELRKRDSLVFLIVFLLAFVAWLFLFFSCSEPLALFGFTIDATTSPAMARLGFDLLSL</sequence>
<dbReference type="AlphaFoldDB" id="A0A2N9H3G5"/>
<keyword evidence="1" id="KW-1133">Transmembrane helix</keyword>
<gene>
    <name evidence="2" type="ORF">FSB_LOCUS34297</name>
</gene>
<evidence type="ECO:0000313" key="2">
    <source>
        <dbReference type="EMBL" id="SPD06415.1"/>
    </source>
</evidence>
<reference evidence="2" key="1">
    <citation type="submission" date="2018-02" db="EMBL/GenBank/DDBJ databases">
        <authorList>
            <person name="Cohen D.B."/>
            <person name="Kent A.D."/>
        </authorList>
    </citation>
    <scope>NUCLEOTIDE SEQUENCE</scope>
</reference>
<proteinExistence type="predicted"/>
<protein>
    <submittedName>
        <fullName evidence="2">Uncharacterized protein</fullName>
    </submittedName>
</protein>